<dbReference type="InterPro" id="IPR007712">
    <property type="entry name" value="RelE/ParE_toxin"/>
</dbReference>
<proteinExistence type="predicted"/>
<dbReference type="Pfam" id="PF05016">
    <property type="entry name" value="ParE_toxin"/>
    <property type="match status" value="1"/>
</dbReference>
<protein>
    <submittedName>
        <fullName evidence="2">Type II toxin-antitoxin system RelE/ParE family toxin</fullName>
    </submittedName>
</protein>
<evidence type="ECO:0000313" key="2">
    <source>
        <dbReference type="EMBL" id="MBT0653102.1"/>
    </source>
</evidence>
<sequence>MLIRFLPEAEAELLEAARWYREQSFGLDHEFMRCVDDALATVSRVPGIFPVVHRQLRRALVRRFPYAIFFEVKDEDLLVYAVFHFSRSPKKWKKRRGK</sequence>
<comment type="caution">
    <text evidence="2">The sequence shown here is derived from an EMBL/GenBank/DDBJ whole genome shotgun (WGS) entry which is preliminary data.</text>
</comment>
<name>A0ABS5SEM3_9BACT</name>
<dbReference type="Proteomes" id="UP000756860">
    <property type="component" value="Unassembled WGS sequence"/>
</dbReference>
<organism evidence="2 3">
    <name type="scientific">Geomobilimonas luticola</name>
    <dbReference type="NCBI Taxonomy" id="1114878"/>
    <lineage>
        <taxon>Bacteria</taxon>
        <taxon>Pseudomonadati</taxon>
        <taxon>Thermodesulfobacteriota</taxon>
        <taxon>Desulfuromonadia</taxon>
        <taxon>Geobacterales</taxon>
        <taxon>Geobacteraceae</taxon>
        <taxon>Geomobilimonas</taxon>
    </lineage>
</organism>
<dbReference type="InterPro" id="IPR035093">
    <property type="entry name" value="RelE/ParE_toxin_dom_sf"/>
</dbReference>
<gene>
    <name evidence="2" type="ORF">KI810_08550</name>
</gene>
<keyword evidence="3" id="KW-1185">Reference proteome</keyword>
<keyword evidence="1" id="KW-1277">Toxin-antitoxin system</keyword>
<accession>A0ABS5SEM3</accession>
<evidence type="ECO:0000313" key="3">
    <source>
        <dbReference type="Proteomes" id="UP000756860"/>
    </source>
</evidence>
<dbReference type="Gene3D" id="3.30.2310.20">
    <property type="entry name" value="RelE-like"/>
    <property type="match status" value="1"/>
</dbReference>
<reference evidence="2 3" key="1">
    <citation type="submission" date="2021-05" db="EMBL/GenBank/DDBJ databases">
        <title>The draft genome of Geobacter luticola JCM 17780.</title>
        <authorList>
            <person name="Xu Z."/>
            <person name="Masuda Y."/>
            <person name="Itoh H."/>
            <person name="Senoo K."/>
        </authorList>
    </citation>
    <scope>NUCLEOTIDE SEQUENCE [LARGE SCALE GENOMIC DNA]</scope>
    <source>
        <strain evidence="2 3">JCM 17780</strain>
    </source>
</reference>
<dbReference type="RefSeq" id="WP_214175083.1">
    <property type="nucleotide sequence ID" value="NZ_JAHCVK010000002.1"/>
</dbReference>
<evidence type="ECO:0000256" key="1">
    <source>
        <dbReference type="ARBA" id="ARBA00022649"/>
    </source>
</evidence>
<dbReference type="EMBL" id="JAHCVK010000002">
    <property type="protein sequence ID" value="MBT0653102.1"/>
    <property type="molecule type" value="Genomic_DNA"/>
</dbReference>